<dbReference type="EMBL" id="JANRMS010000381">
    <property type="protein sequence ID" value="KAJ3540929.1"/>
    <property type="molecule type" value="Genomic_DNA"/>
</dbReference>
<comment type="caution">
    <text evidence="1">The sequence shown here is derived from an EMBL/GenBank/DDBJ whole genome shotgun (WGS) entry which is preliminary data.</text>
</comment>
<protein>
    <submittedName>
        <fullName evidence="1">Uncharacterized protein</fullName>
    </submittedName>
</protein>
<accession>A0ACC1SJA0</accession>
<evidence type="ECO:0000313" key="2">
    <source>
        <dbReference type="Proteomes" id="UP001148629"/>
    </source>
</evidence>
<evidence type="ECO:0000313" key="1">
    <source>
        <dbReference type="EMBL" id="KAJ3540929.1"/>
    </source>
</evidence>
<gene>
    <name evidence="1" type="ORF">NM208_g4839</name>
</gene>
<dbReference type="Proteomes" id="UP001148629">
    <property type="component" value="Unassembled WGS sequence"/>
</dbReference>
<sequence length="359" mass="39748">MDTRRQFSWRATFTFISFLLVSFILLPNAGSSHKPRLNPRVFTTDGDFHDNAIGNLTKRANDDYNKAHDKGHTLHCRMGMSQEAAQAANKGDSLESKPFLQINGLEDYEGWQAAEASAGLFGDRLNEALGALGVPIDLRHEHWHHNVGVTIYSDPISLIDQNVQRKLGTAKDGQATGAYFQNSFVRNPGVIIADNNYGIGAALKDADEDPKAPATNIRQWSDAAWMQFYKVTGGAVDTLKYIIRAQISNETTLKVIFQAILNKHARDEKGTRIGTWRDRITLTLESDSNELFGVLGSPNGSGAAFLLINHKERLGVRTINEVDIFLPEGSYEVAEEDGEDITTAHEDLKIMLLLHVTDA</sequence>
<reference evidence="1" key="1">
    <citation type="submission" date="2022-08" db="EMBL/GenBank/DDBJ databases">
        <title>Genome Sequence of Fusarium decemcellulare.</title>
        <authorList>
            <person name="Buettner E."/>
        </authorList>
    </citation>
    <scope>NUCLEOTIDE SEQUENCE</scope>
    <source>
        <strain evidence="1">Babe19</strain>
    </source>
</reference>
<organism evidence="1 2">
    <name type="scientific">Fusarium decemcellulare</name>
    <dbReference type="NCBI Taxonomy" id="57161"/>
    <lineage>
        <taxon>Eukaryota</taxon>
        <taxon>Fungi</taxon>
        <taxon>Dikarya</taxon>
        <taxon>Ascomycota</taxon>
        <taxon>Pezizomycotina</taxon>
        <taxon>Sordariomycetes</taxon>
        <taxon>Hypocreomycetidae</taxon>
        <taxon>Hypocreales</taxon>
        <taxon>Nectriaceae</taxon>
        <taxon>Fusarium</taxon>
        <taxon>Fusarium decemcellulare species complex</taxon>
    </lineage>
</organism>
<name>A0ACC1SJA0_9HYPO</name>
<proteinExistence type="predicted"/>
<keyword evidence="2" id="KW-1185">Reference proteome</keyword>